<evidence type="ECO:0000259" key="5">
    <source>
        <dbReference type="PROSITE" id="PS51192"/>
    </source>
</evidence>
<reference evidence="7 8" key="1">
    <citation type="submission" date="2014-04" db="EMBL/GenBank/DDBJ databases">
        <authorList>
            <consortium name="DOE Joint Genome Institute"/>
            <person name="Kuo A."/>
            <person name="Zuccaro A."/>
            <person name="Kohler A."/>
            <person name="Nagy L.G."/>
            <person name="Floudas D."/>
            <person name="Copeland A."/>
            <person name="Barry K.W."/>
            <person name="Cichocki N."/>
            <person name="Veneault-Fourrey C."/>
            <person name="LaButti K."/>
            <person name="Lindquist E.A."/>
            <person name="Lipzen A."/>
            <person name="Lundell T."/>
            <person name="Morin E."/>
            <person name="Murat C."/>
            <person name="Sun H."/>
            <person name="Tunlid A."/>
            <person name="Henrissat B."/>
            <person name="Grigoriev I.V."/>
            <person name="Hibbett D.S."/>
            <person name="Martin F."/>
            <person name="Nordberg H.P."/>
            <person name="Cantor M.N."/>
            <person name="Hua S.X."/>
        </authorList>
    </citation>
    <scope>NUCLEOTIDE SEQUENCE [LARGE SCALE GENOMIC DNA]</scope>
    <source>
        <strain evidence="7 8">MAFF 305830</strain>
    </source>
</reference>
<organism evidence="7 8">
    <name type="scientific">Serendipita vermifera MAFF 305830</name>
    <dbReference type="NCBI Taxonomy" id="933852"/>
    <lineage>
        <taxon>Eukaryota</taxon>
        <taxon>Fungi</taxon>
        <taxon>Dikarya</taxon>
        <taxon>Basidiomycota</taxon>
        <taxon>Agaricomycotina</taxon>
        <taxon>Agaricomycetes</taxon>
        <taxon>Sebacinales</taxon>
        <taxon>Serendipitaceae</taxon>
        <taxon>Serendipita</taxon>
    </lineage>
</organism>
<dbReference type="GO" id="GO:0008094">
    <property type="term" value="F:ATP-dependent activity, acting on DNA"/>
    <property type="evidence" value="ECO:0007669"/>
    <property type="project" value="TreeGrafter"/>
</dbReference>
<dbReference type="PROSITE" id="PS51194">
    <property type="entry name" value="HELICASE_CTER"/>
    <property type="match status" value="1"/>
</dbReference>
<dbReference type="GO" id="GO:0016787">
    <property type="term" value="F:hydrolase activity"/>
    <property type="evidence" value="ECO:0007669"/>
    <property type="project" value="UniProtKB-KW"/>
</dbReference>
<feature type="region of interest" description="Disordered" evidence="4">
    <location>
        <begin position="196"/>
        <end position="231"/>
    </location>
</feature>
<dbReference type="GO" id="GO:0006281">
    <property type="term" value="P:DNA repair"/>
    <property type="evidence" value="ECO:0007669"/>
    <property type="project" value="TreeGrafter"/>
</dbReference>
<keyword evidence="8" id="KW-1185">Reference proteome</keyword>
<proteinExistence type="predicted"/>
<dbReference type="GO" id="GO:0005524">
    <property type="term" value="F:ATP binding"/>
    <property type="evidence" value="ECO:0007669"/>
    <property type="project" value="UniProtKB-KW"/>
</dbReference>
<feature type="compositionally biased region" description="Pro residues" evidence="4">
    <location>
        <begin position="151"/>
        <end position="163"/>
    </location>
</feature>
<evidence type="ECO:0008006" key="9">
    <source>
        <dbReference type="Google" id="ProtNLM"/>
    </source>
</evidence>
<dbReference type="InterPro" id="IPR050628">
    <property type="entry name" value="SNF2_RAD54_helicase_TF"/>
</dbReference>
<dbReference type="InterPro" id="IPR038718">
    <property type="entry name" value="SNF2-like_sf"/>
</dbReference>
<evidence type="ECO:0000256" key="2">
    <source>
        <dbReference type="ARBA" id="ARBA00022801"/>
    </source>
</evidence>
<feature type="domain" description="Helicase C-terminal" evidence="6">
    <location>
        <begin position="712"/>
        <end position="843"/>
    </location>
</feature>
<dbReference type="Pfam" id="PF00271">
    <property type="entry name" value="Helicase_C"/>
    <property type="match status" value="1"/>
</dbReference>
<evidence type="ECO:0000313" key="7">
    <source>
        <dbReference type="EMBL" id="KIM23238.1"/>
    </source>
</evidence>
<accession>A0A0C2W9Y4</accession>
<dbReference type="SMART" id="SM00487">
    <property type="entry name" value="DEXDc"/>
    <property type="match status" value="1"/>
</dbReference>
<dbReference type="PANTHER" id="PTHR45626">
    <property type="entry name" value="TRANSCRIPTION TERMINATION FACTOR 2-RELATED"/>
    <property type="match status" value="1"/>
</dbReference>
<feature type="compositionally biased region" description="Polar residues" evidence="4">
    <location>
        <begin position="113"/>
        <end position="125"/>
    </location>
</feature>
<dbReference type="SUPFAM" id="SSF52540">
    <property type="entry name" value="P-loop containing nucleoside triphosphate hydrolases"/>
    <property type="match status" value="2"/>
</dbReference>
<dbReference type="InterPro" id="IPR001650">
    <property type="entry name" value="Helicase_C-like"/>
</dbReference>
<dbReference type="OrthoDB" id="423559at2759"/>
<keyword evidence="3" id="KW-0067">ATP-binding</keyword>
<dbReference type="InterPro" id="IPR027417">
    <property type="entry name" value="P-loop_NTPase"/>
</dbReference>
<keyword evidence="2" id="KW-0378">Hydrolase</keyword>
<dbReference type="CDD" id="cd18793">
    <property type="entry name" value="SF2_C_SNF"/>
    <property type="match status" value="1"/>
</dbReference>
<dbReference type="HOGENOM" id="CLU_000315_2_8_1"/>
<dbReference type="Gene3D" id="3.40.50.10810">
    <property type="entry name" value="Tandem AAA-ATPase domain"/>
    <property type="match status" value="2"/>
</dbReference>
<dbReference type="Pfam" id="PF00176">
    <property type="entry name" value="SNF2-rel_dom"/>
    <property type="match status" value="1"/>
</dbReference>
<gene>
    <name evidence="7" type="ORF">M408DRAFT_332443</name>
</gene>
<keyword evidence="1" id="KW-0547">Nucleotide-binding</keyword>
<dbReference type="InterPro" id="IPR049730">
    <property type="entry name" value="SNF2/RAD54-like_C"/>
</dbReference>
<dbReference type="SMART" id="SM00490">
    <property type="entry name" value="HELICc"/>
    <property type="match status" value="1"/>
</dbReference>
<evidence type="ECO:0000313" key="8">
    <source>
        <dbReference type="Proteomes" id="UP000054097"/>
    </source>
</evidence>
<feature type="region of interest" description="Disordered" evidence="4">
    <location>
        <begin position="630"/>
        <end position="654"/>
    </location>
</feature>
<dbReference type="AlphaFoldDB" id="A0A0C2W9Y4"/>
<name>A0A0C2W9Y4_SERVB</name>
<evidence type="ECO:0000256" key="3">
    <source>
        <dbReference type="ARBA" id="ARBA00022840"/>
    </source>
</evidence>
<protein>
    <recommendedName>
        <fullName evidence="9">Helicase ATP-binding domain-containing protein</fullName>
    </recommendedName>
</protein>
<evidence type="ECO:0000259" key="6">
    <source>
        <dbReference type="PROSITE" id="PS51194"/>
    </source>
</evidence>
<dbReference type="InterPro" id="IPR014001">
    <property type="entry name" value="Helicase_ATP-bd"/>
</dbReference>
<dbReference type="EMBL" id="KN824340">
    <property type="protein sequence ID" value="KIM23238.1"/>
    <property type="molecule type" value="Genomic_DNA"/>
</dbReference>
<feature type="domain" description="Helicase ATP-binding" evidence="5">
    <location>
        <begin position="293"/>
        <end position="516"/>
    </location>
</feature>
<dbReference type="InterPro" id="IPR000330">
    <property type="entry name" value="SNF2_N"/>
</dbReference>
<dbReference type="Proteomes" id="UP000054097">
    <property type="component" value="Unassembled WGS sequence"/>
</dbReference>
<evidence type="ECO:0000256" key="1">
    <source>
        <dbReference type="ARBA" id="ARBA00022741"/>
    </source>
</evidence>
<feature type="compositionally biased region" description="Low complexity" evidence="4">
    <location>
        <begin position="638"/>
        <end position="651"/>
    </location>
</feature>
<dbReference type="STRING" id="933852.A0A0C2W9Y4"/>
<dbReference type="GO" id="GO:0005634">
    <property type="term" value="C:nucleus"/>
    <property type="evidence" value="ECO:0007669"/>
    <property type="project" value="TreeGrafter"/>
</dbReference>
<dbReference type="Gene3D" id="3.40.50.300">
    <property type="entry name" value="P-loop containing nucleotide triphosphate hydrolases"/>
    <property type="match status" value="1"/>
</dbReference>
<feature type="region of interest" description="Disordered" evidence="4">
    <location>
        <begin position="1"/>
        <end position="179"/>
    </location>
</feature>
<dbReference type="PROSITE" id="PS51192">
    <property type="entry name" value="HELICASE_ATP_BIND_1"/>
    <property type="match status" value="1"/>
</dbReference>
<evidence type="ECO:0000256" key="4">
    <source>
        <dbReference type="SAM" id="MobiDB-lite"/>
    </source>
</evidence>
<reference evidence="8" key="2">
    <citation type="submission" date="2015-01" db="EMBL/GenBank/DDBJ databases">
        <title>Evolutionary Origins and Diversification of the Mycorrhizal Mutualists.</title>
        <authorList>
            <consortium name="DOE Joint Genome Institute"/>
            <consortium name="Mycorrhizal Genomics Consortium"/>
            <person name="Kohler A."/>
            <person name="Kuo A."/>
            <person name="Nagy L.G."/>
            <person name="Floudas D."/>
            <person name="Copeland A."/>
            <person name="Barry K.W."/>
            <person name="Cichocki N."/>
            <person name="Veneault-Fourrey C."/>
            <person name="LaButti K."/>
            <person name="Lindquist E.A."/>
            <person name="Lipzen A."/>
            <person name="Lundell T."/>
            <person name="Morin E."/>
            <person name="Murat C."/>
            <person name="Riley R."/>
            <person name="Ohm R."/>
            <person name="Sun H."/>
            <person name="Tunlid A."/>
            <person name="Henrissat B."/>
            <person name="Grigoriev I.V."/>
            <person name="Hibbett D.S."/>
            <person name="Martin F."/>
        </authorList>
    </citation>
    <scope>NUCLEOTIDE SEQUENCE [LARGE SCALE GENOMIC DNA]</scope>
    <source>
        <strain evidence="8">MAFF 305830</strain>
    </source>
</reference>
<sequence length="843" mass="93177">MVVETNRPNAPIELSDSDDSDAPVAPRPRQRIAKRAIVDSDSEDDEGEKPTRETQSSQPLNIPGAFPNPSASRTATQPDRGAPMTMPTPRPVPGSTSGFVGGFAPHLQGGQRPPSNNQVQPSMGSNYYPPIGTYKPPNQPPPAANRLSPNNFPPPSAPRPTAPGAPIKMPQDTSSRPAGSLLSSIKHIASNAVHGITHHHHHASGSGSGSGSLTASTSAAPPPPRRGDEFNIEQVHAGPGEALGEWDDLITNIHATAEDVANDYDEKDAIVPGFAEGVKLRPWQVQGRHWMLNREQENRRGGILADDMGLGKTIQMITLITLNPRKQVDRDKGFARGTLIIVGLNILAQWESEVKTFNPSLKVLAHHGASRTKSAYDLEKYHVVLTTYDVLASEFAAFQDPTGEMKAARAKAKETTPVDDDSDSDDGFGGSLKARKEALLKANAKPKKVKEKAAPLFEVQWLRVVVDEAQNIKNRTAKRSVAASALESKYRWALSMTSLQNNVEDLFSLLRFLRIKPLHDWDRFNEQIRKPMMAGRTATPMKRLHLILSTIMLRRLKTEIADLNLPERIVKIQECEFEEAEEFVYDQLRAVAEEKIDQMGEKNDMISALVLLLRLRQACDHPVLTKKANAEDLKEMTRSPAPASSRATPAPGDEEDELADLLHSMTVDARCETCHEILRASETTYCRRCAIANARTEHTASDPRYRSTKIRTMLKLLREIEDRPDTGKTIIFSEFVKMLDVVSGILDEERITYVRYDGSMKPDQRQASLDSIKKDRRVKVILISTKAGNSGLNLTCCSNVIMVDPWWNPAIEALLQRTKHSTEPIVSDRQGTCISTSLWSLTQ</sequence>
<dbReference type="CDD" id="cd18008">
    <property type="entry name" value="DEXDc_SHPRH-like"/>
    <property type="match status" value="1"/>
</dbReference>
<dbReference type="PANTHER" id="PTHR45626:SF14">
    <property type="entry name" value="ATP-DEPENDENT DNA HELICASE (EUROFUNG)"/>
    <property type="match status" value="1"/>
</dbReference>